<proteinExistence type="predicted"/>
<sequence>MPLAPPHPIVTEQFDTSEVAIAKIDVEIAALRESIRGLHAFRNTFIPVYRLPPEVLTRIFYFVRRTPKKEMFNRKTLKWIVVTHVSQYWRYAAIECPVLWSHISGSYSKSLAQEWLHRSKTVPLFLRFCSPAMATAEQFICTSLCRIRELELEFHPGSWDEFLHKLSTPAYLLESFSLIIVGRSSQASAISDSTFAGTTPCLRHLEIAGSSVDIHSSIFTGLTSLALRYLPQTLSPTDLLITLDKLPGLASLELKNALDSESPAVSNDFNINIINLPSLESLSITGSQFIPSLDILSHIFFPENATLCFHSRAYTGERVAILSDFLRAHKAARHPESSPSLTNTIRLHTFGRTTKLCIVVDCMESAFNAELLNFELEQPTGGALEFPDSPETAILFSSLPLSSVTSFATNCGIGAGIWGDRFGPLPNLKHITASGSCASNLILAVIDDFRNSRYPAASEKKPQITSTSNLRPIDWEPIFPNLETMILCDAIFPGDTFHFVAAIQARKMAGRELNLLEIEACRNVDQEGVDALDCCVEVVTWDGWTGTVYASDDSDDLDDSDD</sequence>
<accession>A0ACD3ACJ0</accession>
<organism evidence="1 2">
    <name type="scientific">Pluteus cervinus</name>
    <dbReference type="NCBI Taxonomy" id="181527"/>
    <lineage>
        <taxon>Eukaryota</taxon>
        <taxon>Fungi</taxon>
        <taxon>Dikarya</taxon>
        <taxon>Basidiomycota</taxon>
        <taxon>Agaricomycotina</taxon>
        <taxon>Agaricomycetes</taxon>
        <taxon>Agaricomycetidae</taxon>
        <taxon>Agaricales</taxon>
        <taxon>Pluteineae</taxon>
        <taxon>Pluteaceae</taxon>
        <taxon>Pluteus</taxon>
    </lineage>
</organism>
<evidence type="ECO:0000313" key="1">
    <source>
        <dbReference type="EMBL" id="TFK63452.1"/>
    </source>
</evidence>
<keyword evidence="2" id="KW-1185">Reference proteome</keyword>
<dbReference type="Proteomes" id="UP000308600">
    <property type="component" value="Unassembled WGS sequence"/>
</dbReference>
<reference evidence="1 2" key="1">
    <citation type="journal article" date="2019" name="Nat. Ecol. Evol.">
        <title>Megaphylogeny resolves global patterns of mushroom evolution.</title>
        <authorList>
            <person name="Varga T."/>
            <person name="Krizsan K."/>
            <person name="Foldi C."/>
            <person name="Dima B."/>
            <person name="Sanchez-Garcia M."/>
            <person name="Sanchez-Ramirez S."/>
            <person name="Szollosi G.J."/>
            <person name="Szarkandi J.G."/>
            <person name="Papp V."/>
            <person name="Albert L."/>
            <person name="Andreopoulos W."/>
            <person name="Angelini C."/>
            <person name="Antonin V."/>
            <person name="Barry K.W."/>
            <person name="Bougher N.L."/>
            <person name="Buchanan P."/>
            <person name="Buyck B."/>
            <person name="Bense V."/>
            <person name="Catcheside P."/>
            <person name="Chovatia M."/>
            <person name="Cooper J."/>
            <person name="Damon W."/>
            <person name="Desjardin D."/>
            <person name="Finy P."/>
            <person name="Geml J."/>
            <person name="Haridas S."/>
            <person name="Hughes K."/>
            <person name="Justo A."/>
            <person name="Karasinski D."/>
            <person name="Kautmanova I."/>
            <person name="Kiss B."/>
            <person name="Kocsube S."/>
            <person name="Kotiranta H."/>
            <person name="LaButti K.M."/>
            <person name="Lechner B.E."/>
            <person name="Liimatainen K."/>
            <person name="Lipzen A."/>
            <person name="Lukacs Z."/>
            <person name="Mihaltcheva S."/>
            <person name="Morgado L.N."/>
            <person name="Niskanen T."/>
            <person name="Noordeloos M.E."/>
            <person name="Ohm R.A."/>
            <person name="Ortiz-Santana B."/>
            <person name="Ovrebo C."/>
            <person name="Racz N."/>
            <person name="Riley R."/>
            <person name="Savchenko A."/>
            <person name="Shiryaev A."/>
            <person name="Soop K."/>
            <person name="Spirin V."/>
            <person name="Szebenyi C."/>
            <person name="Tomsovsky M."/>
            <person name="Tulloss R.E."/>
            <person name="Uehling J."/>
            <person name="Grigoriev I.V."/>
            <person name="Vagvolgyi C."/>
            <person name="Papp T."/>
            <person name="Martin F.M."/>
            <person name="Miettinen O."/>
            <person name="Hibbett D.S."/>
            <person name="Nagy L.G."/>
        </authorList>
    </citation>
    <scope>NUCLEOTIDE SEQUENCE [LARGE SCALE GENOMIC DNA]</scope>
    <source>
        <strain evidence="1 2">NL-1719</strain>
    </source>
</reference>
<evidence type="ECO:0000313" key="2">
    <source>
        <dbReference type="Proteomes" id="UP000308600"/>
    </source>
</evidence>
<dbReference type="EMBL" id="ML208522">
    <property type="protein sequence ID" value="TFK63452.1"/>
    <property type="molecule type" value="Genomic_DNA"/>
</dbReference>
<name>A0ACD3ACJ0_9AGAR</name>
<gene>
    <name evidence="1" type="ORF">BDN72DRAFT_321407</name>
</gene>
<protein>
    <submittedName>
        <fullName evidence="1">Uncharacterized protein</fullName>
    </submittedName>
</protein>